<accession>A0A1E3ABM4</accession>
<organism evidence="2 5">
    <name type="scientific">Eisenbergiella tayi</name>
    <dbReference type="NCBI Taxonomy" id="1432052"/>
    <lineage>
        <taxon>Bacteria</taxon>
        <taxon>Bacillati</taxon>
        <taxon>Bacillota</taxon>
        <taxon>Clostridia</taxon>
        <taxon>Lachnospirales</taxon>
        <taxon>Lachnospiraceae</taxon>
        <taxon>Eisenbergiella</taxon>
    </lineage>
</organism>
<dbReference type="InterPro" id="IPR018631">
    <property type="entry name" value="AAA-ATPase-like_dom"/>
</dbReference>
<evidence type="ECO:0000313" key="2">
    <source>
        <dbReference type="EMBL" id="ODM05877.1"/>
    </source>
</evidence>
<dbReference type="RefSeq" id="WP_069152007.1">
    <property type="nucleotide sequence ID" value="NZ_DAWDRA010000045.1"/>
</dbReference>
<dbReference type="Proteomes" id="UP000094869">
    <property type="component" value="Unassembled WGS sequence"/>
</dbReference>
<keyword evidence="7" id="KW-1185">Reference proteome</keyword>
<dbReference type="OrthoDB" id="9766673at2"/>
<evidence type="ECO:0000313" key="5">
    <source>
        <dbReference type="Proteomes" id="UP000094067"/>
    </source>
</evidence>
<proteinExistence type="predicted"/>
<evidence type="ECO:0000313" key="4">
    <source>
        <dbReference type="EMBL" id="ODR54356.1"/>
    </source>
</evidence>
<dbReference type="AlphaFoldDB" id="A0A1E3ABM4"/>
<evidence type="ECO:0000313" key="6">
    <source>
        <dbReference type="Proteomes" id="UP000094271"/>
    </source>
</evidence>
<evidence type="ECO:0000259" key="1">
    <source>
        <dbReference type="Pfam" id="PF09820"/>
    </source>
</evidence>
<feature type="domain" description="AAA-ATPase-like" evidence="1">
    <location>
        <begin position="6"/>
        <end position="237"/>
    </location>
</feature>
<protein>
    <submittedName>
        <fullName evidence="3">AAA family ATPase</fullName>
    </submittedName>
    <submittedName>
        <fullName evidence="2">Putative AAA-ATPase</fullName>
    </submittedName>
</protein>
<dbReference type="EMBL" id="MEHD01000025">
    <property type="protein sequence ID" value="ODR54356.1"/>
    <property type="molecule type" value="Genomic_DNA"/>
</dbReference>
<dbReference type="Pfam" id="PF08011">
    <property type="entry name" value="PDDEXK_9"/>
    <property type="match status" value="1"/>
</dbReference>
<comment type="caution">
    <text evidence="2">The sequence shown here is derived from an EMBL/GenBank/DDBJ whole genome shotgun (WGS) entry which is preliminary data.</text>
</comment>
<evidence type="ECO:0000313" key="3">
    <source>
        <dbReference type="EMBL" id="ODR45137.1"/>
    </source>
</evidence>
<dbReference type="EMBL" id="MCGH01000002">
    <property type="protein sequence ID" value="ODM05877.1"/>
    <property type="molecule type" value="Genomic_DNA"/>
</dbReference>
<dbReference type="Proteomes" id="UP000094067">
    <property type="component" value="Unassembled WGS sequence"/>
</dbReference>
<reference evidence="2 5" key="1">
    <citation type="submission" date="2016-07" db="EMBL/GenBank/DDBJ databases">
        <title>Characterization of isolates of Eisenbergiella tayi derived from blood cultures, using whole genome sequencing.</title>
        <authorList>
            <person name="Burdz T."/>
            <person name="Wiebe D."/>
            <person name="Huynh C."/>
            <person name="Bernard K."/>
        </authorList>
    </citation>
    <scope>NUCLEOTIDE SEQUENCE [LARGE SCALE GENOMIC DNA]</scope>
    <source>
        <strain evidence="2 5">NML 110608</strain>
    </source>
</reference>
<sequence length="562" mass="65106">MYKPLPIGIDDFKKLRENDFYYIDKTLFIKEILDNRSEVKLFTRPRRFGKTLELSMLKYFFEAGHDPGGFETDNSGLFQGLKIMDAGERYAKDLGRYPVISLSLKSSKQPDFGMAFDAVVNEISKEFDRHNYIISGDILLPEEKEQYIRIRGKRASQIEYATALEFLTRCLKKVYRKNVIILLDEYDVPLENAYFKGFYEKMTDFIRSLFESALKTNPNLEFAVITGCLRVTKESIFTGLNNLEIISIMNKNYAEYFGFTPKEVESMLCDYGIEGKSDEVKQWYDGYLFGNTEVYNPWSVINYVKAVSADQGAFPKPYWANTSSNSIVRELVERADGSVKQEMEELIAGGSIEKPVHEDITYDEVYKTEDNLWNFLFFTGYLKKLSERFDGEMVYLTLAVPNTEVKLIYRNTILDWFSQSIKKKDFSALYGGLLKQETGVLEREISKNLMETISFYDYKEDYYHGFLAGLLKMMDGYTLKSNRESGLGRSDLLLLSPPYEGVAIIMELKMADSFAQLDRSAQEALCQIKEKQYDAELKLEGYHTFLYYGISFFKKLCRVMAE</sequence>
<name>A0A1E3ABM4_9FIRM</name>
<reference evidence="3 6" key="3">
    <citation type="submission" date="2016-08" db="EMBL/GenBank/DDBJ databases">
        <authorList>
            <person name="Seilhamer J.J."/>
        </authorList>
    </citation>
    <scope>NUCLEOTIDE SEQUENCE [LARGE SCALE GENOMIC DNA]</scope>
    <source>
        <strain evidence="3 6">NML150140-1</strain>
    </source>
</reference>
<evidence type="ECO:0000313" key="7">
    <source>
        <dbReference type="Proteomes" id="UP000094869"/>
    </source>
</evidence>
<gene>
    <name evidence="3" type="ORF">BEI59_27340</name>
    <name evidence="2" type="ORF">BEI61_01766</name>
    <name evidence="4" type="ORF">BEI63_15350</name>
</gene>
<dbReference type="PANTHER" id="PTHR34825">
    <property type="entry name" value="CONSERVED PROTEIN, WITH A WEAK D-GALACTARATE DEHYDRATASE/ALTRONATE HYDROLASE DOMAIN"/>
    <property type="match status" value="1"/>
</dbReference>
<dbReference type="PATRIC" id="fig|1432052.4.peg.1969"/>
<dbReference type="EMBL" id="MEHA01000028">
    <property type="protein sequence ID" value="ODR45137.1"/>
    <property type="molecule type" value="Genomic_DNA"/>
</dbReference>
<dbReference type="Pfam" id="PF09820">
    <property type="entry name" value="AAA-ATPase_like"/>
    <property type="match status" value="1"/>
</dbReference>
<reference evidence="4 7" key="2">
    <citation type="submission" date="2016-08" db="EMBL/GenBank/DDBJ databases">
        <title>Characterization of Isolates of Eisenbergiella tayi Derived from Blood Cultures, Using Whole Genome Sequencing.</title>
        <authorList>
            <person name="Bernier A.-M."/>
            <person name="Burdz T."/>
            <person name="Wiebe D."/>
            <person name="Bernard K."/>
        </authorList>
    </citation>
    <scope>NUCLEOTIDE SEQUENCE [LARGE SCALE GENOMIC DNA]</scope>
    <source>
        <strain evidence="4 7">NML120146</strain>
    </source>
</reference>
<dbReference type="Proteomes" id="UP000094271">
    <property type="component" value="Unassembled WGS sequence"/>
</dbReference>
<dbReference type="InterPro" id="IPR012547">
    <property type="entry name" value="PDDEXK_9"/>
</dbReference>
<dbReference type="PANTHER" id="PTHR34825:SF1">
    <property type="entry name" value="AAA-ATPASE-LIKE DOMAIN-CONTAINING PROTEIN"/>
    <property type="match status" value="1"/>
</dbReference>